<dbReference type="Proteomes" id="UP000054928">
    <property type="component" value="Unassembled WGS sequence"/>
</dbReference>
<evidence type="ECO:0000256" key="1">
    <source>
        <dbReference type="SAM" id="MobiDB-lite"/>
    </source>
</evidence>
<dbReference type="OrthoDB" id="161987at2759"/>
<evidence type="ECO:0000313" key="3">
    <source>
        <dbReference type="Proteomes" id="UP000054928"/>
    </source>
</evidence>
<dbReference type="EMBL" id="CCYD01000553">
    <property type="protein sequence ID" value="CEG41495.1"/>
    <property type="molecule type" value="Genomic_DNA"/>
</dbReference>
<name>A0A0P1AK85_PLAHL</name>
<feature type="region of interest" description="Disordered" evidence="1">
    <location>
        <begin position="115"/>
        <end position="134"/>
    </location>
</feature>
<feature type="compositionally biased region" description="Basic and acidic residues" evidence="1">
    <location>
        <begin position="29"/>
        <end position="39"/>
    </location>
</feature>
<keyword evidence="3" id="KW-1185">Reference proteome</keyword>
<dbReference type="OMA" id="MLPTEYE"/>
<feature type="region of interest" description="Disordered" evidence="1">
    <location>
        <begin position="21"/>
        <end position="41"/>
    </location>
</feature>
<dbReference type="AlphaFoldDB" id="A0A0P1AK85"/>
<dbReference type="RefSeq" id="XP_024577864.1">
    <property type="nucleotide sequence ID" value="XM_024727271.1"/>
</dbReference>
<dbReference type="GeneID" id="36406891"/>
<organism evidence="2 3">
    <name type="scientific">Plasmopara halstedii</name>
    <name type="common">Downy mildew of sunflower</name>
    <dbReference type="NCBI Taxonomy" id="4781"/>
    <lineage>
        <taxon>Eukaryota</taxon>
        <taxon>Sar</taxon>
        <taxon>Stramenopiles</taxon>
        <taxon>Oomycota</taxon>
        <taxon>Peronosporomycetes</taxon>
        <taxon>Peronosporales</taxon>
        <taxon>Peronosporaceae</taxon>
        <taxon>Plasmopara</taxon>
    </lineage>
</organism>
<sequence>MNSVNCKVTVRSAVKSSPPLMRRQTVGDTDPRSIRDQSQKRTASVYKGYADTLYNGFDESEEDDTAEIAVLCEEAPTWSTRRRAYTTSSMSTSTRVSNILNPLCRLTMRWTESLNDTRSSKATDSCTSSTPSQMDTHHPVLTVINLASSFLDVDTDGNDDTTRPTIENVARLMTGTHSIPSSLTVDMLSTEYEASPTPPHVLLTNTEFPKNILPIVIGHLVETDDGDTADAVTNEYSEESSNYLVDNSRVSHDPDQTVCKADSLQRIIDSQNSKFYKRHPHERADGIAHNIRLLSRLLSHIIRPCIDTAQGIVQAPDMSATMTAHLRDSETPSLPMYHGLELHLSFTRVTGQIIQVQGYPKRRGKHKNPFSRRIRCHAIYHHSHFEDGDTLRIIGHNTDGLLYGGDCISFARTDGTVLRMQKISKKLTFSNKVDDRAKFIITGVPDRTPVTSASKFQLQSSYDRKKFMGFLPSRHSNKPGCLSMYDHGNAESKVEPILFSKRHPERDPVFWYDPRS</sequence>
<accession>A0A0P1AK85</accession>
<evidence type="ECO:0000313" key="2">
    <source>
        <dbReference type="EMBL" id="CEG41495.1"/>
    </source>
</evidence>
<protein>
    <submittedName>
        <fullName evidence="2">Uncharacterized protein</fullName>
    </submittedName>
</protein>
<reference evidence="3" key="1">
    <citation type="submission" date="2014-09" db="EMBL/GenBank/DDBJ databases">
        <authorList>
            <person name="Sharma Rahul"/>
            <person name="Thines Marco"/>
        </authorList>
    </citation>
    <scope>NUCLEOTIDE SEQUENCE [LARGE SCALE GENOMIC DNA]</scope>
</reference>
<proteinExistence type="predicted"/>